<dbReference type="GO" id="GO:0008657">
    <property type="term" value="F:DNA topoisomerase type II (double strand cut, ATP-hydrolyzing) inhibitor activity"/>
    <property type="evidence" value="ECO:0007669"/>
    <property type="project" value="UniProtKB-UniRule"/>
</dbReference>
<comment type="cofactor">
    <cofactor evidence="3">
        <name>Zn(2+)</name>
        <dbReference type="ChEBI" id="CHEBI:29105"/>
    </cofactor>
    <text evidence="3">Binds 1 zinc ion.</text>
</comment>
<dbReference type="HAMAP" id="MF_00649">
    <property type="entry name" value="DNA_gyrase_inhibitor_YacG"/>
    <property type="match status" value="1"/>
</dbReference>
<feature type="binding site" evidence="3">
    <location>
        <position position="34"/>
    </location>
    <ligand>
        <name>Zn(2+)</name>
        <dbReference type="ChEBI" id="CHEBI:29105"/>
    </ligand>
</feature>
<dbReference type="InterPro" id="IPR013088">
    <property type="entry name" value="Znf_NHR/GATA"/>
</dbReference>
<dbReference type="Pfam" id="PF03884">
    <property type="entry name" value="YacG"/>
    <property type="match status" value="1"/>
</dbReference>
<dbReference type="SUPFAM" id="SSF57716">
    <property type="entry name" value="Glucocorticoid receptor-like (DNA-binding domain)"/>
    <property type="match status" value="1"/>
</dbReference>
<gene>
    <name evidence="3" type="primary">yacG</name>
    <name evidence="4" type="ORF">HF682_17200</name>
</gene>
<evidence type="ECO:0000256" key="1">
    <source>
        <dbReference type="ARBA" id="ARBA00022723"/>
    </source>
</evidence>
<dbReference type="EMBL" id="JABAIM010000005">
    <property type="protein sequence ID" value="NLR76909.1"/>
    <property type="molecule type" value="Genomic_DNA"/>
</dbReference>
<dbReference type="AlphaFoldDB" id="A0A847SIC6"/>
<keyword evidence="2 3" id="KW-0862">Zinc</keyword>
<dbReference type="GO" id="GO:0008270">
    <property type="term" value="F:zinc ion binding"/>
    <property type="evidence" value="ECO:0007669"/>
    <property type="project" value="UniProtKB-UniRule"/>
</dbReference>
<evidence type="ECO:0000313" key="5">
    <source>
        <dbReference type="Proteomes" id="UP000587991"/>
    </source>
</evidence>
<evidence type="ECO:0000313" key="4">
    <source>
        <dbReference type="EMBL" id="NLR76909.1"/>
    </source>
</evidence>
<comment type="subunit">
    <text evidence="3">Interacts with GyrB.</text>
</comment>
<sequence>MPSRTIRQVPCPSCGTLTPFSPDNRWRPFCSERCKLIDLGQWATEQYRVAAEDQDETGAEHLN</sequence>
<protein>
    <recommendedName>
        <fullName evidence="3">DNA gyrase inhibitor YacG</fullName>
    </recommendedName>
</protein>
<comment type="similarity">
    <text evidence="3">Belongs to the DNA gyrase inhibitor YacG family.</text>
</comment>
<keyword evidence="1 3" id="KW-0479">Metal-binding</keyword>
<proteinExistence type="inferred from homology"/>
<feature type="binding site" evidence="3">
    <location>
        <position position="14"/>
    </location>
    <ligand>
        <name>Zn(2+)</name>
        <dbReference type="ChEBI" id="CHEBI:29105"/>
    </ligand>
</feature>
<dbReference type="InterPro" id="IPR005584">
    <property type="entry name" value="DNA_gyrase_inhibitor_YacG"/>
</dbReference>
<reference evidence="4 5" key="1">
    <citation type="submission" date="2020-04" db="EMBL/GenBank/DDBJ databases">
        <title>Draft genome of Leeia sp. IMCC25680.</title>
        <authorList>
            <person name="Song J."/>
            <person name="Cho J.-C."/>
        </authorList>
    </citation>
    <scope>NUCLEOTIDE SEQUENCE [LARGE SCALE GENOMIC DNA]</scope>
    <source>
        <strain evidence="4 5">IMCC25680</strain>
    </source>
</reference>
<dbReference type="Proteomes" id="UP000587991">
    <property type="component" value="Unassembled WGS sequence"/>
</dbReference>
<feature type="binding site" evidence="3">
    <location>
        <position position="11"/>
    </location>
    <ligand>
        <name>Zn(2+)</name>
        <dbReference type="ChEBI" id="CHEBI:29105"/>
    </ligand>
</feature>
<dbReference type="PANTHER" id="PTHR36150:SF1">
    <property type="entry name" value="DNA GYRASE INHIBITOR YACG"/>
    <property type="match status" value="1"/>
</dbReference>
<keyword evidence="5" id="KW-1185">Reference proteome</keyword>
<dbReference type="PANTHER" id="PTHR36150">
    <property type="entry name" value="DNA GYRASE INHIBITOR YACG"/>
    <property type="match status" value="1"/>
</dbReference>
<dbReference type="Gene3D" id="3.30.50.10">
    <property type="entry name" value="Erythroid Transcription Factor GATA-1, subunit A"/>
    <property type="match status" value="1"/>
</dbReference>
<dbReference type="RefSeq" id="WP_168878575.1">
    <property type="nucleotide sequence ID" value="NZ_JABAIM010000005.1"/>
</dbReference>
<dbReference type="GO" id="GO:0006355">
    <property type="term" value="P:regulation of DNA-templated transcription"/>
    <property type="evidence" value="ECO:0007669"/>
    <property type="project" value="InterPro"/>
</dbReference>
<evidence type="ECO:0000256" key="2">
    <source>
        <dbReference type="ARBA" id="ARBA00022833"/>
    </source>
</evidence>
<comment type="function">
    <text evidence="3">Inhibits all the catalytic activities of DNA gyrase by preventing its interaction with DNA. Acts by binding directly to the C-terminal domain of GyrB, which probably disrupts DNA binding by the gyrase.</text>
</comment>
<evidence type="ECO:0000256" key="3">
    <source>
        <dbReference type="HAMAP-Rule" id="MF_00649"/>
    </source>
</evidence>
<organism evidence="4 5">
    <name type="scientific">Leeia aquatica</name>
    <dbReference type="NCBI Taxonomy" id="2725557"/>
    <lineage>
        <taxon>Bacteria</taxon>
        <taxon>Pseudomonadati</taxon>
        <taxon>Pseudomonadota</taxon>
        <taxon>Betaproteobacteria</taxon>
        <taxon>Neisseriales</taxon>
        <taxon>Leeiaceae</taxon>
        <taxon>Leeia</taxon>
    </lineage>
</organism>
<accession>A0A847SIC6</accession>
<name>A0A847SIC6_9NEIS</name>
<comment type="caution">
    <text evidence="4">The sequence shown here is derived from an EMBL/GenBank/DDBJ whole genome shotgun (WGS) entry which is preliminary data.</text>
</comment>
<feature type="binding site" evidence="3">
    <location>
        <position position="30"/>
    </location>
    <ligand>
        <name>Zn(2+)</name>
        <dbReference type="ChEBI" id="CHEBI:29105"/>
    </ligand>
</feature>